<accession>A0A644YU53</accession>
<name>A0A644YU53_9ZZZZ</name>
<dbReference type="AlphaFoldDB" id="A0A644YU53"/>
<reference evidence="1" key="1">
    <citation type="submission" date="2019-08" db="EMBL/GenBank/DDBJ databases">
        <authorList>
            <person name="Kucharzyk K."/>
            <person name="Murdoch R.W."/>
            <person name="Higgins S."/>
            <person name="Loffler F."/>
        </authorList>
    </citation>
    <scope>NUCLEOTIDE SEQUENCE</scope>
</reference>
<evidence type="ECO:0000313" key="1">
    <source>
        <dbReference type="EMBL" id="MPM31837.1"/>
    </source>
</evidence>
<comment type="caution">
    <text evidence="1">The sequence shown here is derived from an EMBL/GenBank/DDBJ whole genome shotgun (WGS) entry which is preliminary data.</text>
</comment>
<organism evidence="1">
    <name type="scientific">bioreactor metagenome</name>
    <dbReference type="NCBI Taxonomy" id="1076179"/>
    <lineage>
        <taxon>unclassified sequences</taxon>
        <taxon>metagenomes</taxon>
        <taxon>ecological metagenomes</taxon>
    </lineage>
</organism>
<gene>
    <name evidence="1" type="ORF">SDC9_78394</name>
</gene>
<dbReference type="EMBL" id="VSSQ01006191">
    <property type="protein sequence ID" value="MPM31837.1"/>
    <property type="molecule type" value="Genomic_DNA"/>
</dbReference>
<sequence>MILSSVAVKEHTHLWLLETVSFQNGLPAAQDIILQWEILIMTAILMLQLPTGTKAKYLFI</sequence>
<proteinExistence type="predicted"/>
<protein>
    <submittedName>
        <fullName evidence="1">Uncharacterized protein</fullName>
    </submittedName>
</protein>